<evidence type="ECO:0000313" key="3">
    <source>
        <dbReference type="Proteomes" id="UP000282084"/>
    </source>
</evidence>
<feature type="chain" id="PRO_5019868396" description="Sporulation and spore germination protein" evidence="1">
    <location>
        <begin position="23"/>
        <end position="136"/>
    </location>
</feature>
<dbReference type="RefSeq" id="WP_121006977.1">
    <property type="nucleotide sequence ID" value="NZ_RBXO01000001.1"/>
</dbReference>
<evidence type="ECO:0008006" key="4">
    <source>
        <dbReference type="Google" id="ProtNLM"/>
    </source>
</evidence>
<evidence type="ECO:0000313" key="2">
    <source>
        <dbReference type="EMBL" id="RKT55244.1"/>
    </source>
</evidence>
<gene>
    <name evidence="2" type="ORF">C8E97_3903</name>
</gene>
<dbReference type="OrthoDB" id="3626511at2"/>
<evidence type="ECO:0000256" key="1">
    <source>
        <dbReference type="SAM" id="SignalP"/>
    </source>
</evidence>
<sequence>MRTVLAAAVALLLAGCGVQPSAPIPGSLATGALLYLVRDGAVLPVLRPTRHQTPPAEALALLVAGPSGVEQVQGFTSEVPPSAAPITLDGSTVTLAVDVTALSDLAVTQVACTAATPDPVTLVGGDRRRGPVTCPL</sequence>
<protein>
    <recommendedName>
        <fullName evidence="4">Sporulation and spore germination protein</fullName>
    </recommendedName>
</protein>
<name>A0A495W1H4_9PSEU</name>
<organism evidence="2 3">
    <name type="scientific">Saccharothrix australiensis</name>
    <dbReference type="NCBI Taxonomy" id="2072"/>
    <lineage>
        <taxon>Bacteria</taxon>
        <taxon>Bacillati</taxon>
        <taxon>Actinomycetota</taxon>
        <taxon>Actinomycetes</taxon>
        <taxon>Pseudonocardiales</taxon>
        <taxon>Pseudonocardiaceae</taxon>
        <taxon>Saccharothrix</taxon>
    </lineage>
</organism>
<proteinExistence type="predicted"/>
<dbReference type="EMBL" id="RBXO01000001">
    <property type="protein sequence ID" value="RKT55244.1"/>
    <property type="molecule type" value="Genomic_DNA"/>
</dbReference>
<comment type="caution">
    <text evidence="2">The sequence shown here is derived from an EMBL/GenBank/DDBJ whole genome shotgun (WGS) entry which is preliminary data.</text>
</comment>
<dbReference type="PROSITE" id="PS51257">
    <property type="entry name" value="PROKAR_LIPOPROTEIN"/>
    <property type="match status" value="1"/>
</dbReference>
<reference evidence="2 3" key="1">
    <citation type="submission" date="2018-10" db="EMBL/GenBank/DDBJ databases">
        <title>Sequencing the genomes of 1000 actinobacteria strains.</title>
        <authorList>
            <person name="Klenk H.-P."/>
        </authorList>
    </citation>
    <scope>NUCLEOTIDE SEQUENCE [LARGE SCALE GENOMIC DNA]</scope>
    <source>
        <strain evidence="2 3">DSM 43800</strain>
    </source>
</reference>
<feature type="signal peptide" evidence="1">
    <location>
        <begin position="1"/>
        <end position="22"/>
    </location>
</feature>
<keyword evidence="1" id="KW-0732">Signal</keyword>
<keyword evidence="3" id="KW-1185">Reference proteome</keyword>
<dbReference type="Proteomes" id="UP000282084">
    <property type="component" value="Unassembled WGS sequence"/>
</dbReference>
<dbReference type="AlphaFoldDB" id="A0A495W1H4"/>
<accession>A0A495W1H4</accession>